<protein>
    <submittedName>
        <fullName evidence="1">Uncharacterized protein</fullName>
    </submittedName>
</protein>
<dbReference type="InParanoid" id="A0A517SII0"/>
<dbReference type="EMBL" id="CP036271">
    <property type="protein sequence ID" value="QDT55938.1"/>
    <property type="molecule type" value="Genomic_DNA"/>
</dbReference>
<reference evidence="1 2" key="1">
    <citation type="submission" date="2019-02" db="EMBL/GenBank/DDBJ databases">
        <title>Deep-cultivation of Planctomycetes and their phenomic and genomic characterization uncovers novel biology.</title>
        <authorList>
            <person name="Wiegand S."/>
            <person name="Jogler M."/>
            <person name="Boedeker C."/>
            <person name="Pinto D."/>
            <person name="Vollmers J."/>
            <person name="Rivas-Marin E."/>
            <person name="Kohn T."/>
            <person name="Peeters S.H."/>
            <person name="Heuer A."/>
            <person name="Rast P."/>
            <person name="Oberbeckmann S."/>
            <person name="Bunk B."/>
            <person name="Jeske O."/>
            <person name="Meyerdierks A."/>
            <person name="Storesund J.E."/>
            <person name="Kallscheuer N."/>
            <person name="Luecker S."/>
            <person name="Lage O.M."/>
            <person name="Pohl T."/>
            <person name="Merkel B.J."/>
            <person name="Hornburger P."/>
            <person name="Mueller R.-W."/>
            <person name="Bruemmer F."/>
            <person name="Labrenz M."/>
            <person name="Spormann A.M."/>
            <person name="Op den Camp H."/>
            <person name="Overmann J."/>
            <person name="Amann R."/>
            <person name="Jetten M.S.M."/>
            <person name="Mascher T."/>
            <person name="Medema M.H."/>
            <person name="Devos D.P."/>
            <person name="Kaster A.-K."/>
            <person name="Ovreas L."/>
            <person name="Rohde M."/>
            <person name="Galperin M.Y."/>
            <person name="Jogler C."/>
        </authorList>
    </citation>
    <scope>NUCLEOTIDE SEQUENCE [LARGE SCALE GENOMIC DNA]</scope>
    <source>
        <strain evidence="1 2">Pan44</strain>
    </source>
</reference>
<keyword evidence="2" id="KW-1185">Reference proteome</keyword>
<dbReference type="KEGG" id="ccos:Pan44_39860"/>
<accession>A0A517SII0</accession>
<dbReference type="AlphaFoldDB" id="A0A517SII0"/>
<evidence type="ECO:0000313" key="2">
    <source>
        <dbReference type="Proteomes" id="UP000315700"/>
    </source>
</evidence>
<evidence type="ECO:0000313" key="1">
    <source>
        <dbReference type="EMBL" id="QDT55938.1"/>
    </source>
</evidence>
<sequence>MSHSAISTADHDALLEELGEDTVAQMLAMVGMTDEEIAQEMRNLAARGEPGTVKQLVRQRALRQHRIKTNLDSVLNSIEDRGFTTRLTRDSLERIASAGFRGKNLALAIVATDIACDEHPLTLRGLFYRVVSAGFLPSTDKEHYSRMGRVMTRLRETGVVPFEWLVDNVRSSQKPSSWTGIPEFLDTVQRAYRKDFWAELPEYVHVIVEKDAMAGVVSPITEEFDVTLSPIRGYASLSFAHEIASTWNRIEKPIDVYYLGDFDPSGFDLERDIRSKLSTYCHHAFRWHRLGVNAADFDDFDLLKLEPKKSDKRYRAFIEAHGSAAAELDALPAPEIRDRVRAAIERHIPPEQWERLQTIELEERSLFRATLGRLRAGHHPSSDEEA</sequence>
<organism evidence="1 2">
    <name type="scientific">Caulifigura coniformis</name>
    <dbReference type="NCBI Taxonomy" id="2527983"/>
    <lineage>
        <taxon>Bacteria</taxon>
        <taxon>Pseudomonadati</taxon>
        <taxon>Planctomycetota</taxon>
        <taxon>Planctomycetia</taxon>
        <taxon>Planctomycetales</taxon>
        <taxon>Planctomycetaceae</taxon>
        <taxon>Caulifigura</taxon>
    </lineage>
</organism>
<gene>
    <name evidence="1" type="ORF">Pan44_39860</name>
</gene>
<proteinExistence type="predicted"/>
<dbReference type="RefSeq" id="WP_145032509.1">
    <property type="nucleotide sequence ID" value="NZ_CP036271.1"/>
</dbReference>
<dbReference type="OrthoDB" id="265583at2"/>
<name>A0A517SII0_9PLAN</name>
<dbReference type="Proteomes" id="UP000315700">
    <property type="component" value="Chromosome"/>
</dbReference>